<dbReference type="SUPFAM" id="SSF48317">
    <property type="entry name" value="Acid phosphatase/Vanadium-dependent haloperoxidase"/>
    <property type="match status" value="1"/>
</dbReference>
<feature type="transmembrane region" description="Helical" evidence="13">
    <location>
        <begin position="41"/>
        <end position="67"/>
    </location>
</feature>
<dbReference type="Pfam" id="PF01569">
    <property type="entry name" value="PAP2"/>
    <property type="match status" value="1"/>
</dbReference>
<evidence type="ECO:0000259" key="14">
    <source>
        <dbReference type="SMART" id="SM00014"/>
    </source>
</evidence>
<evidence type="ECO:0000256" key="8">
    <source>
        <dbReference type="ARBA" id="ARBA00022824"/>
    </source>
</evidence>
<sequence length="362" mass="41345">MEQIYAFGVACIEVIQYWLADYDGFFELVNKVFDPEHMIDILFPLMTIIDSVFAAQLLLCLAFGGWLNAVMKWWFLEDRPYWWVRETTFYPSSSRPVLRQTLQTCETGPGSPSGHTSTAAMILILVLMWLSHVMYDRKQWCFWWWKSVMYPFCGLALISVILARIFIATHFPHQCLIGALVGAFVAPALCIYISDPFIWRYGIHATYETRRAVAWHILGAVTTIIVAGLTYLSLLWCGLDPQWTVKLAFRWCENPESIRVSTTPLYALVHATGSLLGWALCVTPAVAEYRHYTKNRSLVISAFTTITMLVGFQHIQDNICKSDAMKFYASLFVLSAIKPMLLLRVTPATAMWPFQGSKTKKD</sequence>
<feature type="transmembrane region" description="Helical" evidence="13">
    <location>
        <begin position="213"/>
        <end position="236"/>
    </location>
</feature>
<keyword evidence="10 13" id="KW-0472">Membrane</keyword>
<dbReference type="GO" id="GO:0005789">
    <property type="term" value="C:endoplasmic reticulum membrane"/>
    <property type="evidence" value="ECO:0007669"/>
    <property type="project" value="UniProtKB-SubCell"/>
</dbReference>
<evidence type="ECO:0000256" key="6">
    <source>
        <dbReference type="ARBA" id="ARBA00022692"/>
    </source>
</evidence>
<dbReference type="Proteomes" id="UP000301870">
    <property type="component" value="Chromosome 10"/>
</dbReference>
<dbReference type="GO" id="GO:0006094">
    <property type="term" value="P:gluconeogenesis"/>
    <property type="evidence" value="ECO:0007669"/>
    <property type="project" value="UniProtKB-KW"/>
</dbReference>
<feature type="transmembrane region" description="Helical" evidence="13">
    <location>
        <begin position="173"/>
        <end position="193"/>
    </location>
</feature>
<evidence type="ECO:0000313" key="16">
    <source>
        <dbReference type="RefSeq" id="XP_022817074.1"/>
    </source>
</evidence>
<evidence type="ECO:0000256" key="12">
    <source>
        <dbReference type="PIRSR" id="PIRSR000905-2"/>
    </source>
</evidence>
<feature type="binding site" evidence="12">
    <location>
        <position position="79"/>
    </location>
    <ligand>
        <name>substrate</name>
    </ligand>
</feature>
<dbReference type="OrthoDB" id="6416209at2759"/>
<evidence type="ECO:0000256" key="2">
    <source>
        <dbReference type="ARBA" id="ARBA00004742"/>
    </source>
</evidence>
<proteinExistence type="inferred from homology"/>
<feature type="active site" description="Proton donor" evidence="11">
    <location>
        <position position="115"/>
    </location>
</feature>
<feature type="transmembrane region" description="Helical" evidence="13">
    <location>
        <begin position="298"/>
        <end position="315"/>
    </location>
</feature>
<accession>A0A9J7DWK0</accession>
<gene>
    <name evidence="16" type="primary">LOC111349945</name>
</gene>
<dbReference type="InterPro" id="IPR036938">
    <property type="entry name" value="PAP2/HPO_sf"/>
</dbReference>
<dbReference type="CTD" id="33476"/>
<keyword evidence="8" id="KW-0256">Endoplasmic reticulum</keyword>
<keyword evidence="9 13" id="KW-1133">Transmembrane helix</keyword>
<dbReference type="PIRSF" id="PIRSF000905">
    <property type="entry name" value="Glucose-6-phosphatase"/>
    <property type="match status" value="1"/>
</dbReference>
<feature type="active site" description="Nucleophile" evidence="11">
    <location>
        <position position="170"/>
    </location>
</feature>
<dbReference type="GO" id="GO:0051156">
    <property type="term" value="P:glucose 6-phosphate metabolic process"/>
    <property type="evidence" value="ECO:0007669"/>
    <property type="project" value="TreeGrafter"/>
</dbReference>
<dbReference type="GO" id="GO:0004346">
    <property type="term" value="F:glucose-6-phosphatase activity"/>
    <property type="evidence" value="ECO:0007669"/>
    <property type="project" value="UniProtKB-EC"/>
</dbReference>
<evidence type="ECO:0000256" key="13">
    <source>
        <dbReference type="SAM" id="Phobius"/>
    </source>
</evidence>
<protein>
    <recommendedName>
        <fullName evidence="4">glucose-6-phosphatase</fullName>
        <ecNumber evidence="4">3.1.3.9</ecNumber>
    </recommendedName>
</protein>
<dbReference type="InterPro" id="IPR016275">
    <property type="entry name" value="Glucose-6-phosphatase"/>
</dbReference>
<keyword evidence="6 13" id="KW-0812">Transmembrane</keyword>
<dbReference type="AlphaFoldDB" id="A0A9J7DWK0"/>
<feature type="binding site" evidence="12">
    <location>
        <position position="164"/>
    </location>
    <ligand>
        <name>substrate</name>
    </ligand>
</feature>
<dbReference type="PANTHER" id="PTHR12591:SF0">
    <property type="entry name" value="FI19814P1"/>
    <property type="match status" value="1"/>
</dbReference>
<evidence type="ECO:0000256" key="9">
    <source>
        <dbReference type="ARBA" id="ARBA00022989"/>
    </source>
</evidence>
<feature type="transmembrane region" description="Helical" evidence="13">
    <location>
        <begin position="118"/>
        <end position="135"/>
    </location>
</feature>
<dbReference type="EC" id="3.1.3.9" evidence="4"/>
<evidence type="ECO:0000256" key="7">
    <source>
        <dbReference type="ARBA" id="ARBA00022801"/>
    </source>
</evidence>
<feature type="transmembrane region" description="Helical" evidence="13">
    <location>
        <begin position="327"/>
        <end position="345"/>
    </location>
</feature>
<evidence type="ECO:0000313" key="15">
    <source>
        <dbReference type="Proteomes" id="UP000301870"/>
    </source>
</evidence>
<evidence type="ECO:0000256" key="11">
    <source>
        <dbReference type="PIRSR" id="PIRSR000905-1"/>
    </source>
</evidence>
<organism evidence="15 16">
    <name type="scientific">Spodoptera litura</name>
    <name type="common">Asian cotton leafworm</name>
    <dbReference type="NCBI Taxonomy" id="69820"/>
    <lineage>
        <taxon>Eukaryota</taxon>
        <taxon>Metazoa</taxon>
        <taxon>Ecdysozoa</taxon>
        <taxon>Arthropoda</taxon>
        <taxon>Hexapoda</taxon>
        <taxon>Insecta</taxon>
        <taxon>Pterygota</taxon>
        <taxon>Neoptera</taxon>
        <taxon>Endopterygota</taxon>
        <taxon>Lepidoptera</taxon>
        <taxon>Glossata</taxon>
        <taxon>Ditrysia</taxon>
        <taxon>Noctuoidea</taxon>
        <taxon>Noctuidae</taxon>
        <taxon>Amphipyrinae</taxon>
        <taxon>Spodoptera</taxon>
    </lineage>
</organism>
<evidence type="ECO:0000256" key="1">
    <source>
        <dbReference type="ARBA" id="ARBA00004477"/>
    </source>
</evidence>
<evidence type="ECO:0000256" key="4">
    <source>
        <dbReference type="ARBA" id="ARBA00012634"/>
    </source>
</evidence>
<feature type="transmembrane region" description="Helical" evidence="13">
    <location>
        <begin position="147"/>
        <end position="167"/>
    </location>
</feature>
<keyword evidence="15" id="KW-1185">Reference proteome</keyword>
<name>A0A9J7DWK0_SPOLT</name>
<keyword evidence="7" id="KW-0378">Hydrolase</keyword>
<dbReference type="SMART" id="SM00014">
    <property type="entry name" value="acidPPc"/>
    <property type="match status" value="1"/>
</dbReference>
<comment type="pathway">
    <text evidence="2">Carbohydrate biosynthesis; gluconeogenesis.</text>
</comment>
<dbReference type="PANTHER" id="PTHR12591">
    <property type="entry name" value="GLUCOSE-6-PHOSPHATASE"/>
    <property type="match status" value="1"/>
</dbReference>
<dbReference type="RefSeq" id="XP_022817074.1">
    <property type="nucleotide sequence ID" value="XM_022961306.1"/>
</dbReference>
<dbReference type="InterPro" id="IPR000326">
    <property type="entry name" value="PAP2/HPO"/>
</dbReference>
<dbReference type="Gene3D" id="1.20.144.10">
    <property type="entry name" value="Phosphatidic acid phosphatase type 2/haloperoxidase"/>
    <property type="match status" value="1"/>
</dbReference>
<reference evidence="16" key="1">
    <citation type="submission" date="2025-08" db="UniProtKB">
        <authorList>
            <consortium name="RefSeq"/>
        </authorList>
    </citation>
    <scope>IDENTIFICATION</scope>
    <source>
        <strain evidence="16">Ishihara</strain>
        <tissue evidence="16">Whole body</tissue>
    </source>
</reference>
<evidence type="ECO:0000256" key="3">
    <source>
        <dbReference type="ARBA" id="ARBA00009266"/>
    </source>
</evidence>
<dbReference type="GeneID" id="111349945"/>
<evidence type="ECO:0000256" key="10">
    <source>
        <dbReference type="ARBA" id="ARBA00023136"/>
    </source>
</evidence>
<comment type="similarity">
    <text evidence="3">Belongs to the glucose-6-phosphatase family.</text>
</comment>
<comment type="subcellular location">
    <subcellularLocation>
        <location evidence="1">Endoplasmic reticulum membrane</location>
        <topology evidence="1">Multi-pass membrane protein</topology>
    </subcellularLocation>
</comment>
<evidence type="ECO:0000256" key="5">
    <source>
        <dbReference type="ARBA" id="ARBA00022432"/>
    </source>
</evidence>
<dbReference type="KEGG" id="sliu:111349945"/>
<feature type="domain" description="Phosphatidic acid phosphatase type 2/haloperoxidase" evidence="14">
    <location>
        <begin position="55"/>
        <end position="190"/>
    </location>
</feature>
<keyword evidence="5" id="KW-0312">Gluconeogenesis</keyword>
<feature type="transmembrane region" description="Helical" evidence="13">
    <location>
        <begin position="265"/>
        <end position="286"/>
    </location>
</feature>